<dbReference type="SUPFAM" id="SSF51556">
    <property type="entry name" value="Metallo-dependent hydrolases"/>
    <property type="match status" value="1"/>
</dbReference>
<proteinExistence type="predicted"/>
<feature type="domain" description="Amidohydrolase 3" evidence="1">
    <location>
        <begin position="51"/>
        <end position="531"/>
    </location>
</feature>
<dbReference type="GO" id="GO:0016810">
    <property type="term" value="F:hydrolase activity, acting on carbon-nitrogen (but not peptide) bonds"/>
    <property type="evidence" value="ECO:0007669"/>
    <property type="project" value="InterPro"/>
</dbReference>
<protein>
    <recommendedName>
        <fullName evidence="1">Amidohydrolase 3 domain-containing protein</fullName>
    </recommendedName>
</protein>
<dbReference type="Gene3D" id="2.30.40.10">
    <property type="entry name" value="Urease, subunit C, domain 1"/>
    <property type="match status" value="1"/>
</dbReference>
<dbReference type="InterPro" id="IPR011059">
    <property type="entry name" value="Metal-dep_hydrolase_composite"/>
</dbReference>
<dbReference type="EMBL" id="LAZR01001436">
    <property type="protein sequence ID" value="KKN44679.1"/>
    <property type="molecule type" value="Genomic_DNA"/>
</dbReference>
<dbReference type="AlphaFoldDB" id="A0A0F9QQE7"/>
<organism evidence="2">
    <name type="scientific">marine sediment metagenome</name>
    <dbReference type="NCBI Taxonomy" id="412755"/>
    <lineage>
        <taxon>unclassified sequences</taxon>
        <taxon>metagenomes</taxon>
        <taxon>ecological metagenomes</taxon>
    </lineage>
</organism>
<dbReference type="Gene3D" id="3.10.310.70">
    <property type="match status" value="1"/>
</dbReference>
<dbReference type="Pfam" id="PF07969">
    <property type="entry name" value="Amidohydro_3"/>
    <property type="match status" value="1"/>
</dbReference>
<dbReference type="SUPFAM" id="SSF51338">
    <property type="entry name" value="Composite domain of metallo-dependent hydrolases"/>
    <property type="match status" value="1"/>
</dbReference>
<reference evidence="2" key="1">
    <citation type="journal article" date="2015" name="Nature">
        <title>Complex archaea that bridge the gap between prokaryotes and eukaryotes.</title>
        <authorList>
            <person name="Spang A."/>
            <person name="Saw J.H."/>
            <person name="Jorgensen S.L."/>
            <person name="Zaremba-Niedzwiedzka K."/>
            <person name="Martijn J."/>
            <person name="Lind A.E."/>
            <person name="van Eijk R."/>
            <person name="Schleper C."/>
            <person name="Guy L."/>
            <person name="Ettema T.J."/>
        </authorList>
    </citation>
    <scope>NUCLEOTIDE SEQUENCE</scope>
</reference>
<gene>
    <name evidence="2" type="ORF">LCGC14_0690580</name>
</gene>
<dbReference type="PANTHER" id="PTHR22642:SF2">
    <property type="entry name" value="PROTEIN LONG AFTER FAR-RED 3"/>
    <property type="match status" value="1"/>
</dbReference>
<dbReference type="Gene3D" id="3.20.20.140">
    <property type="entry name" value="Metal-dependent hydrolases"/>
    <property type="match status" value="1"/>
</dbReference>
<dbReference type="CDD" id="cd01300">
    <property type="entry name" value="YtcJ_like"/>
    <property type="match status" value="1"/>
</dbReference>
<accession>A0A0F9QQE7</accession>
<dbReference type="PANTHER" id="PTHR22642">
    <property type="entry name" value="IMIDAZOLONEPROPIONASE"/>
    <property type="match status" value="1"/>
</dbReference>
<comment type="caution">
    <text evidence="2">The sequence shown here is derived from an EMBL/GenBank/DDBJ whole genome shotgun (WGS) entry which is preliminary data.</text>
</comment>
<sequence length="537" mass="59677">MMFSDLVLYNGKIVTMDSKDSIAEAVAVYFNKIIAVGNSSDIQNVIGKETKVIDLKGRTVIPGLIDSHGHFLTVGSDRKLYVDLSEEAGIGSIADIQTRLREKASGISEGNWIFGSQEDDSKLKEKRHPFRWELDEASKDHPILITTVGGHFWMANTKAFELAGVTKDTSDPVGGKFDRDPDTGELTGGLHEEAYKILRPEGPPKPSREQAYTGALQILNECASVGLTCVYDLVSEIDIRAAIDLKNKGKLPIRVRMDVTIELVEELTKLGIYRGLGDDWLRICGLKYFFDGAISARTAAVSKPYLNKPDFYGVMSTTKDIATNILTKAYERGFRISAHANGDRAIEMYLDIIEELQSKYPRPDPRNRDIHCTVIDDRLVKRIKELGILPTIFGAYPYYHGDKLIPAFGEQRLESMFAARSFLDAGVKISAHSDHPCSPYQPLMAIHALVNRKTKLGEKIGQSQKISVIEALKLYTTHAAYHSFDEKNLGAIEPGFLADMVVLGEDILTIPTEKIIDIPVDMTIIDGRIIYNRVNAL</sequence>
<dbReference type="InterPro" id="IPR032466">
    <property type="entry name" value="Metal_Hydrolase"/>
</dbReference>
<dbReference type="InterPro" id="IPR013108">
    <property type="entry name" value="Amidohydro_3"/>
</dbReference>
<evidence type="ECO:0000259" key="1">
    <source>
        <dbReference type="Pfam" id="PF07969"/>
    </source>
</evidence>
<evidence type="ECO:0000313" key="2">
    <source>
        <dbReference type="EMBL" id="KKN44679.1"/>
    </source>
</evidence>
<name>A0A0F9QQE7_9ZZZZ</name>
<dbReference type="InterPro" id="IPR033932">
    <property type="entry name" value="YtcJ-like"/>
</dbReference>